<feature type="compositionally biased region" description="Acidic residues" evidence="7">
    <location>
        <begin position="436"/>
        <end position="474"/>
    </location>
</feature>
<comment type="similarity">
    <text evidence="3">Belongs to the TACO1 family.</text>
</comment>
<dbReference type="Pfam" id="PF01709">
    <property type="entry name" value="Transcrip_reg"/>
    <property type="match status" value="1"/>
</dbReference>
<dbReference type="STRING" id="983966.A0A1E4S5L6"/>
<dbReference type="SUPFAM" id="SSF75625">
    <property type="entry name" value="YebC-like"/>
    <property type="match status" value="1"/>
</dbReference>
<feature type="compositionally biased region" description="Polar residues" evidence="7">
    <location>
        <begin position="483"/>
        <end position="494"/>
    </location>
</feature>
<feature type="region of interest" description="Disordered" evidence="7">
    <location>
        <begin position="328"/>
        <end position="512"/>
    </location>
</feature>
<dbReference type="GO" id="GO:0005739">
    <property type="term" value="C:mitochondrion"/>
    <property type="evidence" value="ECO:0007669"/>
    <property type="project" value="UniProtKB-SubCell"/>
</dbReference>
<dbReference type="SUPFAM" id="SSF52113">
    <property type="entry name" value="BRCT domain"/>
    <property type="match status" value="1"/>
</dbReference>
<evidence type="ECO:0000256" key="1">
    <source>
        <dbReference type="ARBA" id="ARBA00004173"/>
    </source>
</evidence>
<comment type="similarity">
    <text evidence="5">Belongs to the CHS5 family.</text>
</comment>
<dbReference type="GO" id="GO:0005802">
    <property type="term" value="C:trans-Golgi network"/>
    <property type="evidence" value="ECO:0007669"/>
    <property type="project" value="TreeGrafter"/>
</dbReference>
<dbReference type="SMART" id="SM00292">
    <property type="entry name" value="BRCT"/>
    <property type="match status" value="1"/>
</dbReference>
<dbReference type="Gene3D" id="3.40.50.10190">
    <property type="entry name" value="BRCT domain"/>
    <property type="match status" value="1"/>
</dbReference>
<dbReference type="SUPFAM" id="SSF49265">
    <property type="entry name" value="Fibronectin type III"/>
    <property type="match status" value="1"/>
</dbReference>
<dbReference type="Proteomes" id="UP000094389">
    <property type="component" value="Unassembled WGS sequence"/>
</dbReference>
<dbReference type="Pfam" id="PF16892">
    <property type="entry name" value="CHS5_N"/>
    <property type="match status" value="1"/>
</dbReference>
<organism evidence="10 11">
    <name type="scientific">Cyberlindnera jadinii (strain ATCC 18201 / CBS 1600 / BCRC 20928 / JCM 3617 / NBRC 0987 / NRRL Y-1542)</name>
    <name type="common">Torula yeast</name>
    <name type="synonym">Candida utilis</name>
    <dbReference type="NCBI Taxonomy" id="983966"/>
    <lineage>
        <taxon>Eukaryota</taxon>
        <taxon>Fungi</taxon>
        <taxon>Dikarya</taxon>
        <taxon>Ascomycota</taxon>
        <taxon>Saccharomycotina</taxon>
        <taxon>Saccharomycetes</taxon>
        <taxon>Phaffomycetales</taxon>
        <taxon>Phaffomycetaceae</taxon>
        <taxon>Cyberlindnera</taxon>
    </lineage>
</organism>
<dbReference type="GO" id="GO:0046983">
    <property type="term" value="F:protein dimerization activity"/>
    <property type="evidence" value="ECO:0007669"/>
    <property type="project" value="InterPro"/>
</dbReference>
<dbReference type="Gene3D" id="1.10.10.200">
    <property type="match status" value="1"/>
</dbReference>
<dbReference type="EMBL" id="KV453927">
    <property type="protein sequence ID" value="ODV74785.1"/>
    <property type="molecule type" value="Genomic_DNA"/>
</dbReference>
<dbReference type="InterPro" id="IPR031673">
    <property type="entry name" value="Chs5_N"/>
</dbReference>
<keyword evidence="11" id="KW-1185">Reference proteome</keyword>
<dbReference type="PANTHER" id="PTHR47351:SF1">
    <property type="entry name" value="CHITIN BIOSYNTHESIS PROTEIN CHS5"/>
    <property type="match status" value="1"/>
</dbReference>
<dbReference type="OrthoDB" id="245697at2759"/>
<dbReference type="InterPro" id="IPR002876">
    <property type="entry name" value="Transcrip_reg_TACO1-like"/>
</dbReference>
<feature type="compositionally biased region" description="Low complexity" evidence="7">
    <location>
        <begin position="368"/>
        <end position="380"/>
    </location>
</feature>
<dbReference type="InterPro" id="IPR036116">
    <property type="entry name" value="FN3_sf"/>
</dbReference>
<dbReference type="CDD" id="cd13945">
    <property type="entry name" value="Chs5_N"/>
    <property type="match status" value="1"/>
</dbReference>
<evidence type="ECO:0000259" key="8">
    <source>
        <dbReference type="PROSITE" id="PS50172"/>
    </source>
</evidence>
<keyword evidence="4" id="KW-0333">Golgi apparatus</keyword>
<dbReference type="Gene3D" id="3.30.70.980">
    <property type="match status" value="2"/>
</dbReference>
<evidence type="ECO:0000256" key="7">
    <source>
        <dbReference type="SAM" id="MobiDB-lite"/>
    </source>
</evidence>
<dbReference type="PANTHER" id="PTHR47351">
    <property type="entry name" value="CHITIN BIOSYNTHESIS PROTEIN CHS5"/>
    <property type="match status" value="1"/>
</dbReference>
<dbReference type="InterPro" id="IPR017856">
    <property type="entry name" value="Integrase-like_N"/>
</dbReference>
<gene>
    <name evidence="10" type="ORF">CYBJADRAFT_125137</name>
</gene>
<dbReference type="Pfam" id="PF16893">
    <property type="entry name" value="fn3_2"/>
    <property type="match status" value="1"/>
</dbReference>
<dbReference type="OMA" id="TPYEFQL"/>
<dbReference type="PROSITE" id="PS50853">
    <property type="entry name" value="FN3"/>
    <property type="match status" value="1"/>
</dbReference>
<evidence type="ECO:0000256" key="2">
    <source>
        <dbReference type="ARBA" id="ARBA00004555"/>
    </source>
</evidence>
<dbReference type="AlphaFoldDB" id="A0A1E4S5L6"/>
<evidence type="ECO:0000256" key="6">
    <source>
        <dbReference type="ARBA" id="ARBA00071189"/>
    </source>
</evidence>
<feature type="domain" description="BRCT" evidence="8">
    <location>
        <begin position="164"/>
        <end position="256"/>
    </location>
</feature>
<dbReference type="CDD" id="cd00063">
    <property type="entry name" value="FN3"/>
    <property type="match status" value="1"/>
</dbReference>
<dbReference type="GO" id="GO:0000747">
    <property type="term" value="P:conjugation with cellular fusion"/>
    <property type="evidence" value="ECO:0007669"/>
    <property type="project" value="TreeGrafter"/>
</dbReference>
<dbReference type="Pfam" id="PF00533">
    <property type="entry name" value="BRCT"/>
    <property type="match status" value="1"/>
</dbReference>
<dbReference type="GeneID" id="30986971"/>
<feature type="compositionally biased region" description="Basic and acidic residues" evidence="7">
    <location>
        <begin position="289"/>
        <end position="306"/>
    </location>
</feature>
<feature type="region of interest" description="Disordered" evidence="7">
    <location>
        <begin position="267"/>
        <end position="306"/>
    </location>
</feature>
<dbReference type="Gene3D" id="2.60.40.10">
    <property type="entry name" value="Immunoglobulins"/>
    <property type="match status" value="1"/>
</dbReference>
<dbReference type="InterPro" id="IPR013783">
    <property type="entry name" value="Ig-like_fold"/>
</dbReference>
<accession>A0A1E4S5L6</accession>
<dbReference type="InterPro" id="IPR036420">
    <property type="entry name" value="BRCT_dom_sf"/>
</dbReference>
<proteinExistence type="inferred from homology"/>
<dbReference type="InterPro" id="IPR031669">
    <property type="entry name" value="Fn3_2"/>
</dbReference>
<dbReference type="InterPro" id="IPR001357">
    <property type="entry name" value="BRCT_dom"/>
</dbReference>
<name>A0A1E4S5L6_CYBJN</name>
<evidence type="ECO:0000256" key="3">
    <source>
        <dbReference type="ARBA" id="ARBA00008724"/>
    </source>
</evidence>
<dbReference type="InterPro" id="IPR052827">
    <property type="entry name" value="CHS_Export/Cell_Fusion_Reg"/>
</dbReference>
<reference evidence="10 11" key="1">
    <citation type="journal article" date="2016" name="Proc. Natl. Acad. Sci. U.S.A.">
        <title>Comparative genomics of biotechnologically important yeasts.</title>
        <authorList>
            <person name="Riley R."/>
            <person name="Haridas S."/>
            <person name="Wolfe K.H."/>
            <person name="Lopes M.R."/>
            <person name="Hittinger C.T."/>
            <person name="Goeker M."/>
            <person name="Salamov A.A."/>
            <person name="Wisecaver J.H."/>
            <person name="Long T.M."/>
            <person name="Calvey C.H."/>
            <person name="Aerts A.L."/>
            <person name="Barry K.W."/>
            <person name="Choi C."/>
            <person name="Clum A."/>
            <person name="Coughlan A.Y."/>
            <person name="Deshpande S."/>
            <person name="Douglass A.P."/>
            <person name="Hanson S.J."/>
            <person name="Klenk H.-P."/>
            <person name="LaButti K.M."/>
            <person name="Lapidus A."/>
            <person name="Lindquist E.A."/>
            <person name="Lipzen A.M."/>
            <person name="Meier-Kolthoff J.P."/>
            <person name="Ohm R.A."/>
            <person name="Otillar R.P."/>
            <person name="Pangilinan J.L."/>
            <person name="Peng Y."/>
            <person name="Rokas A."/>
            <person name="Rosa C.A."/>
            <person name="Scheuner C."/>
            <person name="Sibirny A.A."/>
            <person name="Slot J.C."/>
            <person name="Stielow J.B."/>
            <person name="Sun H."/>
            <person name="Kurtzman C.P."/>
            <person name="Blackwell M."/>
            <person name="Grigoriev I.V."/>
            <person name="Jeffries T.W."/>
        </authorList>
    </citation>
    <scope>NUCLEOTIDE SEQUENCE [LARGE SCALE GENOMIC DNA]</scope>
    <source>
        <strain evidence="11">ATCC 18201 / CBS 1600 / BCRC 20928 / JCM 3617 / NBRC 0987 / NRRL Y-1542</strain>
    </source>
</reference>
<dbReference type="PROSITE" id="PS50172">
    <property type="entry name" value="BRCT"/>
    <property type="match status" value="1"/>
</dbReference>
<dbReference type="Gene3D" id="6.20.120.50">
    <property type="match status" value="1"/>
</dbReference>
<dbReference type="GO" id="GO:0006893">
    <property type="term" value="P:Golgi to plasma membrane transport"/>
    <property type="evidence" value="ECO:0007669"/>
    <property type="project" value="TreeGrafter"/>
</dbReference>
<feature type="domain" description="Fibronectin type-III" evidence="9">
    <location>
        <begin position="76"/>
        <end position="170"/>
    </location>
</feature>
<dbReference type="GO" id="GO:0034044">
    <property type="term" value="C:exomer complex"/>
    <property type="evidence" value="ECO:0007669"/>
    <property type="project" value="TreeGrafter"/>
</dbReference>
<dbReference type="InterPro" id="IPR026564">
    <property type="entry name" value="Transcrip_reg_TACO1-like_dom3"/>
</dbReference>
<protein>
    <recommendedName>
        <fullName evidence="6">Chitin biosynthesis protein CHS5</fullName>
    </recommendedName>
</protein>
<dbReference type="HAMAP" id="MF_00693">
    <property type="entry name" value="Transcrip_reg_TACO1"/>
    <property type="match status" value="1"/>
</dbReference>
<feature type="compositionally biased region" description="Basic and acidic residues" evidence="7">
    <location>
        <begin position="381"/>
        <end position="393"/>
    </location>
</feature>
<feature type="compositionally biased region" description="Low complexity" evidence="7">
    <location>
        <begin position="267"/>
        <end position="284"/>
    </location>
</feature>
<dbReference type="InterPro" id="IPR029072">
    <property type="entry name" value="YebC-like"/>
</dbReference>
<evidence type="ECO:0000313" key="11">
    <source>
        <dbReference type="Proteomes" id="UP000094389"/>
    </source>
</evidence>
<evidence type="ECO:0000259" key="9">
    <source>
        <dbReference type="PROSITE" id="PS50853"/>
    </source>
</evidence>
<dbReference type="InterPro" id="IPR049083">
    <property type="entry name" value="TACO1_YebC_N"/>
</dbReference>
<evidence type="ECO:0000256" key="4">
    <source>
        <dbReference type="ARBA" id="ARBA00023034"/>
    </source>
</evidence>
<dbReference type="FunFam" id="1.10.10.200:FF:000002">
    <property type="entry name" value="Probable transcriptional regulatory protein CLM62_37755"/>
    <property type="match status" value="1"/>
</dbReference>
<comment type="subcellular location">
    <subcellularLocation>
        <location evidence="2">Golgi apparatus</location>
    </subcellularLocation>
    <subcellularLocation>
        <location evidence="1">Mitochondrion</location>
    </subcellularLocation>
</comment>
<dbReference type="FunFam" id="3.40.50.10190:FF:000077">
    <property type="entry name" value="Chitin biosynthesis protein CHS5"/>
    <property type="match status" value="1"/>
</dbReference>
<dbReference type="RefSeq" id="XP_020071824.1">
    <property type="nucleotide sequence ID" value="XM_020212575.1"/>
</dbReference>
<dbReference type="InterPro" id="IPR048300">
    <property type="entry name" value="TACO1_YebC-like_2nd/3rd_dom"/>
</dbReference>
<dbReference type="Pfam" id="PF20772">
    <property type="entry name" value="TACO1_YebC_N"/>
    <property type="match status" value="1"/>
</dbReference>
<feature type="compositionally biased region" description="Polar residues" evidence="7">
    <location>
        <begin position="418"/>
        <end position="435"/>
    </location>
</feature>
<sequence length="760" mass="82916">MVEVSLTVGKLDASLALLLTKDHHLIEFPTILLPDGVNAGSVVTIKCEQDLEQEKEEKRIFQETQDKILELFGTNEPKAPVLKLKNVTQTSAVLEWDPVDLGSASIKSLSLYKNGSRLGQIPNPLVTTTTKLSGLQIDAGYEFHLRLSTTAGVYESEHLEVQTHKMTDLSGITVCIGQIDPKEGVTLEDIEHSLKTIGAKPSQTEVKVDTTHFVTTVGVGEQWQKATDSNIPVVRPEWLKACETERRIVGVRNFYLNADPRFLETYKSTTGSTPTSTSAEPTDTVAATTHDEETHVPAETQSHETDVLEQGSIEHTAVPVESEIDEVVESAEEEEATVKENAEAVEPNTEASEPANGDVDESNDKSPTEPTEPTNTTDTIDTSHEAETAHESTEAAEPADSSKIVDESVDVSDEPVNASETAEATVSESVDTTTEPSEDTQVGDDKPTEEETQDDKFDDVDINSNANEEEEQDDQADKADEGQVQTNVTKPTTGSNNSKKKNKNKRKVFSTTPCSLAGHSKWANIKHDKARNDAQKNKIANKFANAIAVAAKLGGPDPSKNVRLSAAVEAASKANVVKKVIENAIRRGAGLGSDAAKENVETAVYEGVGPGNVSFVVEALTDNKKRTFSDVRAAFSKYGGNLSPTLFQFDRKGYIVIDPKEDDFDTVFEKIVDLGADDIEEVEGEDRMNFEVITEAGDTGRIASELKKDYTIKEVGIAYLPKDDAIVEIADELVKEKYDKFVQMLDDLEDVTDYYTTLQE</sequence>
<evidence type="ECO:0000313" key="10">
    <source>
        <dbReference type="EMBL" id="ODV74785.1"/>
    </source>
</evidence>
<dbReference type="InterPro" id="IPR003961">
    <property type="entry name" value="FN3_dom"/>
</dbReference>
<dbReference type="CDD" id="cd17742">
    <property type="entry name" value="BRCT_CHS5_like"/>
    <property type="match status" value="1"/>
</dbReference>
<evidence type="ECO:0000256" key="5">
    <source>
        <dbReference type="ARBA" id="ARBA00060872"/>
    </source>
</evidence>
<feature type="compositionally biased region" description="Basic residues" evidence="7">
    <location>
        <begin position="498"/>
        <end position="508"/>
    </location>
</feature>